<evidence type="ECO:0000256" key="1">
    <source>
        <dbReference type="SAM" id="SignalP"/>
    </source>
</evidence>
<reference evidence="2 3" key="1">
    <citation type="submission" date="2014-10" db="EMBL/GenBank/DDBJ databases">
        <title>Kaistella jeonii genome.</title>
        <authorList>
            <person name="Clayton J.T."/>
            <person name="Newman J.D."/>
        </authorList>
    </citation>
    <scope>NUCLEOTIDE SEQUENCE [LARGE SCALE GENOMIC DNA]</scope>
    <source>
        <strain evidence="2 3">DSM 17048</strain>
    </source>
</reference>
<evidence type="ECO:0000313" key="2">
    <source>
        <dbReference type="EMBL" id="KIA89079.1"/>
    </source>
</evidence>
<feature type="signal peptide" evidence="1">
    <location>
        <begin position="1"/>
        <end position="28"/>
    </location>
</feature>
<proteinExistence type="predicted"/>
<accession>A0A0C1FMB8</accession>
<organism evidence="2 3">
    <name type="scientific">Kaistella jeonii</name>
    <dbReference type="NCBI Taxonomy" id="266749"/>
    <lineage>
        <taxon>Bacteria</taxon>
        <taxon>Pseudomonadati</taxon>
        <taxon>Bacteroidota</taxon>
        <taxon>Flavobacteriia</taxon>
        <taxon>Flavobacteriales</taxon>
        <taxon>Weeksellaceae</taxon>
        <taxon>Chryseobacterium group</taxon>
        <taxon>Kaistella</taxon>
    </lineage>
</organism>
<dbReference type="NCBIfam" id="TIGR04131">
    <property type="entry name" value="Bac_Flav_CTERM"/>
    <property type="match status" value="1"/>
</dbReference>
<evidence type="ECO:0008006" key="4">
    <source>
        <dbReference type="Google" id="ProtNLM"/>
    </source>
</evidence>
<dbReference type="STRING" id="266749.SAMN05421876_10477"/>
<dbReference type="Pfam" id="PF13585">
    <property type="entry name" value="CHU_C"/>
    <property type="match status" value="1"/>
</dbReference>
<comment type="caution">
    <text evidence="2">The sequence shown here is derived from an EMBL/GenBank/DDBJ whole genome shotgun (WGS) entry which is preliminary data.</text>
</comment>
<gene>
    <name evidence="2" type="ORF">OA86_08405</name>
</gene>
<name>A0A0C1FMB8_9FLAO</name>
<dbReference type="OrthoDB" id="9765926at2"/>
<dbReference type="Proteomes" id="UP000031473">
    <property type="component" value="Unassembled WGS sequence"/>
</dbReference>
<dbReference type="InterPro" id="IPR026341">
    <property type="entry name" value="T9SS_type_B"/>
</dbReference>
<dbReference type="EMBL" id="JSYL01000004">
    <property type="protein sequence ID" value="KIA89079.1"/>
    <property type="molecule type" value="Genomic_DNA"/>
</dbReference>
<keyword evidence="3" id="KW-1185">Reference proteome</keyword>
<evidence type="ECO:0000313" key="3">
    <source>
        <dbReference type="Proteomes" id="UP000031473"/>
    </source>
</evidence>
<keyword evidence="1" id="KW-0732">Signal</keyword>
<sequence>MQTKLFFFICTFLLNCCPLLSQQFCAGANITDALGNENPVINCSYPLNGKCLQLKTEIPVFNKTDSYTVSSETFTPYGDFNAGTSLHAEGDDLFFSKIEIPFNFCFFGNNYNSVIIGTNGVISFDVSQLGNINYPNVQDSNPNTSLHKSSIFGAFSDLVFSPNDDSEIYYSITGMAPCRKLIINFYKGRIVGCNETSTSQIVLSEGSNSIEVFVKSKPLPCPSAKFKNSLLGIISEDRTVGYSPAGRNTGIWKAENEAWKFTPSGSAITPQILWFNSKNESIGAGNMVNVCPEKNEVYTVKVKYPMCGDFDYTLEASTNVTFAPDYPLTKDFTAVLCGTNSLNINLEEYKSDLTPQNANNFIFTYHNSLGEAQNGDNPQPTTFVLSGNKTFFVRVQNLSDPSCFRIAVLNLKLLSNSLLTNTLAICDINNDGVENSYQLSSLNSKLFSAPITGTIHYFLSAQDAANNVDEVTTANIVNDIELYVKYETATCSQVFGPVKITFIASPVVNTPITFTYTTCDFKYDSVELFDYLDIIGPLVTSEQNVILSFYRSYQEAYSGTGSSIKDIIKGKYSVFVRVQFTGGCFSIATVNMDVTFTYVEAKDDSVYRCFDGTQDITVDLKDYSPEMLLQSPVGISVSYFKTSLDAENDQNPISNLQTITTDGSLVRTSFYVRFEDSTGCYAVKEIEINLVHVIIHQTQFEICDFENDGQENTRLSSFNKMIVGSQNATVSYFISQTDADNNNNPLTTYNIQNGTKLFVKIVSYVCSNVFEINLMLVPTPTVKTVVEVVKNSVCDNNNDGQEPFDLTGLQSEIYADTAPVSFQYYQTYDAASNSLSGLIANPTTFSSQHKSTVYAKVSNGNGGCYSVSTINITLNFLPVIVIKPAVLQKCDFDFNLNESFTLSDAIPDLFSQAQNSILLGNINITYYKTELEANNGIPSTQITSPVITAHSRFKVWVRFTSKTTFCFSVTSIELQTYIPPKALNSKISGICDDNLDGLYDVDLTKFTSGMIYTQSADNHFTFFYTKAEADQNVNPILNPDKFTFNASVTRIWVRVQNIPGCFDTASVDLNLGQKVKLINNGPFTITNTCDVGNDGTENIDLTQFESSLYSPATFEYYPSLLDLNNNTHIINSPKAFLYNENSGTQKVFVKIKSPGFCPEKAEINLSLKKTPMFTLPDYNYCPESFVDIKPDFSNLNIVTFEWLDPTGKVISKTKELLGVKTAGLYKINVTAANGCTFSTTFNVKVFEIPVITDLIANGNTITVIATGSRKILYSKDGINFVENNVFTNLPFGITTFYVKFEGSDCLPNSKEGVILNIRNAFTPNADGYNDTWIIDDLNVFNGKSANLKVFNRFLVKVFEQDSSSRFVWNGTFNSRLVNTGSYWYQITLPDGRTYTGWVLVKNRN</sequence>
<feature type="chain" id="PRO_5002150058" description="Gliding motility-associated C-terminal domain-containing protein" evidence="1">
    <location>
        <begin position="29"/>
        <end position="1404"/>
    </location>
</feature>
<protein>
    <recommendedName>
        <fullName evidence="4">Gliding motility-associated C-terminal domain-containing protein</fullName>
    </recommendedName>
</protein>